<evidence type="ECO:0000313" key="7">
    <source>
        <dbReference type="EMBL" id="EPS39897.1"/>
    </source>
</evidence>
<keyword evidence="2 4" id="KW-0863">Zinc-finger</keyword>
<dbReference type="STRING" id="1284197.S8BX88"/>
<dbReference type="Proteomes" id="UP000015100">
    <property type="component" value="Unassembled WGS sequence"/>
</dbReference>
<comment type="caution">
    <text evidence="7">The sequence shown here is derived from an EMBL/GenBank/DDBJ whole genome shotgun (WGS) entry which is preliminary data.</text>
</comment>
<keyword evidence="1" id="KW-0479">Metal-binding</keyword>
<dbReference type="GO" id="GO:0008270">
    <property type="term" value="F:zinc ion binding"/>
    <property type="evidence" value="ECO:0007669"/>
    <property type="project" value="UniProtKB-KW"/>
</dbReference>
<evidence type="ECO:0000256" key="1">
    <source>
        <dbReference type="ARBA" id="ARBA00022723"/>
    </source>
</evidence>
<organism evidence="7 8">
    <name type="scientific">Dactylellina haptotyla (strain CBS 200.50)</name>
    <name type="common">Nematode-trapping fungus</name>
    <name type="synonym">Monacrosporium haptotylum</name>
    <dbReference type="NCBI Taxonomy" id="1284197"/>
    <lineage>
        <taxon>Eukaryota</taxon>
        <taxon>Fungi</taxon>
        <taxon>Dikarya</taxon>
        <taxon>Ascomycota</taxon>
        <taxon>Pezizomycotina</taxon>
        <taxon>Orbiliomycetes</taxon>
        <taxon>Orbiliales</taxon>
        <taxon>Orbiliaceae</taxon>
        <taxon>Dactylellina</taxon>
    </lineage>
</organism>
<dbReference type="PROSITE" id="PS50865">
    <property type="entry name" value="ZF_MYND_2"/>
    <property type="match status" value="1"/>
</dbReference>
<keyword evidence="8" id="KW-1185">Reference proteome</keyword>
<feature type="region of interest" description="Disordered" evidence="5">
    <location>
        <begin position="784"/>
        <end position="816"/>
    </location>
</feature>
<reference evidence="7 8" key="1">
    <citation type="journal article" date="2013" name="PLoS Genet.">
        <title>Genomic mechanisms accounting for the adaptation to parasitism in nematode-trapping fungi.</title>
        <authorList>
            <person name="Meerupati T."/>
            <person name="Andersson K.M."/>
            <person name="Friman E."/>
            <person name="Kumar D."/>
            <person name="Tunlid A."/>
            <person name="Ahren D."/>
        </authorList>
    </citation>
    <scope>NUCLEOTIDE SEQUENCE [LARGE SCALE GENOMIC DNA]</scope>
    <source>
        <strain evidence="7 8">CBS 200.50</strain>
    </source>
</reference>
<dbReference type="InterPro" id="IPR024119">
    <property type="entry name" value="TF_DEAF-1"/>
</dbReference>
<dbReference type="Pfam" id="PF14737">
    <property type="entry name" value="DUF4470"/>
    <property type="match status" value="1"/>
</dbReference>
<dbReference type="GO" id="GO:0000981">
    <property type="term" value="F:DNA-binding transcription factor activity, RNA polymerase II-specific"/>
    <property type="evidence" value="ECO:0007669"/>
    <property type="project" value="TreeGrafter"/>
</dbReference>
<accession>S8BX88</accession>
<dbReference type="Pfam" id="PF01753">
    <property type="entry name" value="zf-MYND"/>
    <property type="match status" value="1"/>
</dbReference>
<protein>
    <recommendedName>
        <fullName evidence="6">MYND-type domain-containing protein</fullName>
    </recommendedName>
</protein>
<reference evidence="8" key="2">
    <citation type="submission" date="2013-04" db="EMBL/GenBank/DDBJ databases">
        <title>Genomic mechanisms accounting for the adaptation to parasitism in nematode-trapping fungi.</title>
        <authorList>
            <person name="Ahren D.G."/>
        </authorList>
    </citation>
    <scope>NUCLEOTIDE SEQUENCE [LARGE SCALE GENOMIC DNA]</scope>
    <source>
        <strain evidence="8">CBS 200.50</strain>
    </source>
</reference>
<dbReference type="PROSITE" id="PS01360">
    <property type="entry name" value="ZF_MYND_1"/>
    <property type="match status" value="1"/>
</dbReference>
<evidence type="ECO:0000259" key="6">
    <source>
        <dbReference type="PROSITE" id="PS50865"/>
    </source>
</evidence>
<dbReference type="InterPro" id="IPR027974">
    <property type="entry name" value="DUF4470"/>
</dbReference>
<gene>
    <name evidence="7" type="ORF">H072_6313</name>
</gene>
<dbReference type="OrthoDB" id="432970at2759"/>
<evidence type="ECO:0000256" key="3">
    <source>
        <dbReference type="ARBA" id="ARBA00022833"/>
    </source>
</evidence>
<keyword evidence="3" id="KW-0862">Zinc</keyword>
<dbReference type="Gene3D" id="6.10.140.2220">
    <property type="match status" value="1"/>
</dbReference>
<dbReference type="HOGENOM" id="CLU_007974_0_1_1"/>
<evidence type="ECO:0000256" key="2">
    <source>
        <dbReference type="ARBA" id="ARBA00022771"/>
    </source>
</evidence>
<evidence type="ECO:0000313" key="8">
    <source>
        <dbReference type="Proteomes" id="UP000015100"/>
    </source>
</evidence>
<dbReference type="GO" id="GO:0005634">
    <property type="term" value="C:nucleus"/>
    <property type="evidence" value="ECO:0007669"/>
    <property type="project" value="TreeGrafter"/>
</dbReference>
<evidence type="ECO:0000256" key="5">
    <source>
        <dbReference type="SAM" id="MobiDB-lite"/>
    </source>
</evidence>
<sequence>MSHPSVFDTEGFYYPIGNSPAINLVDHLPPDLDADILLLGCGDARNILFTLWTESHDTVDKDKDASKLRTFKFTCCDIEGAVIARNILLLAMIIKNEDINAMWHIYYDVFMPENSLKIFKSHLENLIASSTDIELWIQSDIGKILNIGSAQTLVAVRRYWTAWATYMGSRQSIKQLKISYKKGLATITKKKHPKGGVLSVARSGGPLATNIMSASVKHFEHYWKSGTTEDSSAEASLPNQTFALSNYGRKFSLHYGSNPLAGFHLATSIVPVVPDCEPSRRILPKANSDNYTNIIQCAKEEFILWCESFRKAQAAEKFTICFFVDDALELCATLSQKTASPGSSVGIPELSKNDEISKGYFFNHSSDFNIIAMSNLIDHLGFYNIFLSVLPILRRHYASYIHTETLLDDQFDTQNGEEGLHRALGVDPTSLFTLLGIAPIDFLCAHTSLSQVSDYLLEMLGDNRQQYCRMIWKWIPQFHTVGFNKEAPLILNHPLFVYEVDAMLDFTTKIYKKLFETEDFSWMQRRIAGDLKSKYGVRVLQHNTRLTFSLLLQKIKSLTSRQVNWDSFMAKLEFAIANSGILVASCFSQEQNVLNHFSGVDTVEPLKLDPATIALNHPFYDGHRMLSTQVGKYAPITCITLAIPIKRFERLLKVPVEQRGSIPFHLEVSGGRFLNNFGSLRRRFGTLDAIVTSNAMLNIQETAPKIHQDLDGWEGNSNVLYSCMVPTWMILLQNDCKVSLTLVSSPFTVSLISEFGLGLEFFQTKLHDNTHVRLSKKFPISDPLNTIAPNEDKGNAELATSSQEPASAHETSKNHNIQTLVMTTGPHPKIERIIYRWNTTEPKALELLETKAKISTPKLGMSTYSIRLGSESHKVEFPYPIEELVKTSIARRSRYIELDARLHRKKNTPAHLRFPIISLDSPTHSIVAWSVHRINLDRSPPVLIDFTKQKPQNYEWINTVMTYAFSSDERREISSTKQAYAGNPLTEMKESLHTIIIRHIGIQGNQCSVYALHNATHGSHMLVFVKDIRLDLSGGGIVGDCALIPLEGDPPLAIQPHLMRLELAKKLAPVRNTDGETETWRYFSVSSIERCRTWKHKQNCEYFKVGKVPLPVSGQNPRATPICSCGMGIFPRSFTNDPLLKPFLPYATRAAIGPVFLPPYSAGTQSLKDMMSKIKNELNISGSQPLGGNPGTCAVCKSRGDEDQKLMKCGRCKKVEYCSKACQTQDWKKHKIFCMLAKEKGAG</sequence>
<name>S8BX88_DACHA</name>
<evidence type="ECO:0000256" key="4">
    <source>
        <dbReference type="PROSITE-ProRule" id="PRU00134"/>
    </source>
</evidence>
<dbReference type="SUPFAM" id="SSF144232">
    <property type="entry name" value="HIT/MYND zinc finger-like"/>
    <property type="match status" value="1"/>
</dbReference>
<feature type="domain" description="MYND-type" evidence="6">
    <location>
        <begin position="1193"/>
        <end position="1234"/>
    </location>
</feature>
<proteinExistence type="predicted"/>
<dbReference type="EMBL" id="AQGS01000443">
    <property type="protein sequence ID" value="EPS39897.1"/>
    <property type="molecule type" value="Genomic_DNA"/>
</dbReference>
<dbReference type="InterPro" id="IPR002893">
    <property type="entry name" value="Znf_MYND"/>
</dbReference>
<dbReference type="eggNOG" id="ENOG502SE9H">
    <property type="taxonomic scope" value="Eukaryota"/>
</dbReference>
<dbReference type="PANTHER" id="PTHR10237">
    <property type="entry name" value="DEFORMED EPIDERMAL AUTOREGULATORY FACTOR 1 HOMOLOG SUPPRESSIN"/>
    <property type="match status" value="1"/>
</dbReference>
<dbReference type="AlphaFoldDB" id="S8BX88"/>
<dbReference type="OMA" id="RTWKHLP"/>
<dbReference type="PANTHER" id="PTHR10237:SF14">
    <property type="entry name" value="MYND-TYPE DOMAIN-CONTAINING PROTEIN"/>
    <property type="match status" value="1"/>
</dbReference>